<evidence type="ECO:0000256" key="1">
    <source>
        <dbReference type="SAM" id="Phobius"/>
    </source>
</evidence>
<feature type="transmembrane region" description="Helical" evidence="1">
    <location>
        <begin position="21"/>
        <end position="41"/>
    </location>
</feature>
<proteinExistence type="predicted"/>
<sequence>MPRREVMPIKRLNILRQRDHWYAEWWGSVFLIAVGVYALLMPNSEILHRSLVDGFLTFFPVDIWELLFIGIGLFQFCMLFTESMWGRGIAAFFASSLLIWGFLNIFLFGQWHFSLVAWGVFSSINLYALSRILTGLEKCNEPL</sequence>
<keyword evidence="1" id="KW-0812">Transmembrane</keyword>
<dbReference type="AlphaFoldDB" id="G6EZR6"/>
<feature type="transmembrane region" description="Helical" evidence="1">
    <location>
        <begin position="61"/>
        <end position="81"/>
    </location>
</feature>
<reference evidence="2 3" key="1">
    <citation type="submission" date="2011-10" db="EMBL/GenBank/DDBJ databases">
        <title>Genome Sequence of Commensalibacter intestini A911, isolated from Drosophila gut.</title>
        <authorList>
            <person name="Lee W.-J."/>
            <person name="Kim E.-K."/>
        </authorList>
    </citation>
    <scope>NUCLEOTIDE SEQUENCE [LARGE SCALE GENOMIC DNA]</scope>
    <source>
        <strain evidence="2 3">A911</strain>
    </source>
</reference>
<dbReference type="Proteomes" id="UP000005939">
    <property type="component" value="Unassembled WGS sequence"/>
</dbReference>
<evidence type="ECO:0000313" key="3">
    <source>
        <dbReference type="Proteomes" id="UP000005939"/>
    </source>
</evidence>
<evidence type="ECO:0000313" key="2">
    <source>
        <dbReference type="EMBL" id="EHD15004.1"/>
    </source>
</evidence>
<gene>
    <name evidence="2" type="ORF">CIN_09360</name>
</gene>
<organism evidence="2 3">
    <name type="scientific">Commensalibacter intestini A911</name>
    <dbReference type="NCBI Taxonomy" id="1088868"/>
    <lineage>
        <taxon>Bacteria</taxon>
        <taxon>Pseudomonadati</taxon>
        <taxon>Pseudomonadota</taxon>
        <taxon>Alphaproteobacteria</taxon>
        <taxon>Acetobacterales</taxon>
        <taxon>Acetobacteraceae</taxon>
    </lineage>
</organism>
<feature type="transmembrane region" description="Helical" evidence="1">
    <location>
        <begin position="88"/>
        <end position="109"/>
    </location>
</feature>
<dbReference type="EMBL" id="AGFR01000003">
    <property type="protein sequence ID" value="EHD15004.1"/>
    <property type="molecule type" value="Genomic_DNA"/>
</dbReference>
<keyword evidence="1" id="KW-1133">Transmembrane helix</keyword>
<keyword evidence="1" id="KW-0472">Membrane</keyword>
<name>G6EZR6_9PROT</name>
<accession>G6EZR6</accession>
<evidence type="ECO:0008006" key="4">
    <source>
        <dbReference type="Google" id="ProtNLM"/>
    </source>
</evidence>
<protein>
    <recommendedName>
        <fullName evidence="4">Transmembrane protein</fullName>
    </recommendedName>
</protein>
<comment type="caution">
    <text evidence="2">The sequence shown here is derived from an EMBL/GenBank/DDBJ whole genome shotgun (WGS) entry which is preliminary data.</text>
</comment>